<gene>
    <name evidence="2" type="ORF">E5K00_21595</name>
</gene>
<evidence type="ECO:0000313" key="3">
    <source>
        <dbReference type="Proteomes" id="UP000297549"/>
    </source>
</evidence>
<accession>A0A4Z0PVZ0</accession>
<feature type="transmembrane region" description="Helical" evidence="1">
    <location>
        <begin position="24"/>
        <end position="51"/>
    </location>
</feature>
<organism evidence="2 3">
    <name type="scientific">Hymenobacter aquaticus</name>
    <dbReference type="NCBI Taxonomy" id="1867101"/>
    <lineage>
        <taxon>Bacteria</taxon>
        <taxon>Pseudomonadati</taxon>
        <taxon>Bacteroidota</taxon>
        <taxon>Cytophagia</taxon>
        <taxon>Cytophagales</taxon>
        <taxon>Hymenobacteraceae</taxon>
        <taxon>Hymenobacter</taxon>
    </lineage>
</organism>
<proteinExistence type="predicted"/>
<dbReference type="AlphaFoldDB" id="A0A4Z0PVZ0"/>
<keyword evidence="1" id="KW-1133">Transmembrane helix</keyword>
<feature type="transmembrane region" description="Helical" evidence="1">
    <location>
        <begin position="92"/>
        <end position="119"/>
    </location>
</feature>
<name>A0A4Z0PVZ0_9BACT</name>
<dbReference type="EMBL" id="SRLC01000003">
    <property type="protein sequence ID" value="TGE20592.1"/>
    <property type="molecule type" value="Genomic_DNA"/>
</dbReference>
<keyword evidence="3" id="KW-1185">Reference proteome</keyword>
<reference evidence="2 3" key="1">
    <citation type="submission" date="2019-04" db="EMBL/GenBank/DDBJ databases">
        <authorList>
            <person name="Feng G."/>
            <person name="Zhang J."/>
            <person name="Zhu H."/>
        </authorList>
    </citation>
    <scope>NUCLEOTIDE SEQUENCE [LARGE SCALE GENOMIC DNA]</scope>
    <source>
        <strain evidence="2 3">JCM 31653</strain>
    </source>
</reference>
<feature type="transmembrane region" description="Helical" evidence="1">
    <location>
        <begin position="420"/>
        <end position="443"/>
    </location>
</feature>
<protein>
    <recommendedName>
        <fullName evidence="4">Glycosyltransferase RgtA/B/C/D-like domain-containing protein</fullName>
    </recommendedName>
</protein>
<dbReference type="Proteomes" id="UP000297549">
    <property type="component" value="Unassembled WGS sequence"/>
</dbReference>
<feature type="transmembrane region" description="Helical" evidence="1">
    <location>
        <begin position="387"/>
        <end position="408"/>
    </location>
</feature>
<feature type="transmembrane region" description="Helical" evidence="1">
    <location>
        <begin position="168"/>
        <end position="194"/>
    </location>
</feature>
<evidence type="ECO:0000256" key="1">
    <source>
        <dbReference type="SAM" id="Phobius"/>
    </source>
</evidence>
<feature type="transmembrane region" description="Helical" evidence="1">
    <location>
        <begin position="334"/>
        <end position="354"/>
    </location>
</feature>
<feature type="transmembrane region" description="Helical" evidence="1">
    <location>
        <begin position="131"/>
        <end position="156"/>
    </location>
</feature>
<sequence>MLLSDPASLQPAAQRLPAFLRKRASLIVLAVLLHVVLGVAAYAVLYTFGIIPHLPSDQNLLTWDAGLFYRLSQTGYDDPTNGINAFFPLLPLVWHFAGFSATTMSIVNACCAWLGTGLLAWGFRLSFRQTLVVLSTPMLFFTLVPYAEAFFFLWSALMLVGMHRQRQWLVVVGLLGACLSRSAATLFVPAYVFAELLWWGQPSGRVSVVRLVTGLLAIMAAVGSVMFAQYQSHGDALAFYNVHELWQHKIRLPEQVLYSSAGINVLWLDALGVLVALLGLVACAVLGLRWLRHSRARQQELGGLPSRAVLFSLGYCVGAGFFIVFYQGGDLVGLARYILASPFFVVLLAWIWSLPTRSQRWLLAIVLGGGLLVVLAMGGIWRFSSFYPGQAAVYFALFLLYALVHLAVSSNAVRWYREAATGLYALNLLVMVYLFVLFTQGIWVN</sequence>
<feature type="transmembrane region" description="Helical" evidence="1">
    <location>
        <begin position="206"/>
        <end position="230"/>
    </location>
</feature>
<dbReference type="OrthoDB" id="650539at2"/>
<feature type="transmembrane region" description="Helical" evidence="1">
    <location>
        <begin position="265"/>
        <end position="288"/>
    </location>
</feature>
<feature type="transmembrane region" description="Helical" evidence="1">
    <location>
        <begin position="361"/>
        <end position="381"/>
    </location>
</feature>
<evidence type="ECO:0008006" key="4">
    <source>
        <dbReference type="Google" id="ProtNLM"/>
    </source>
</evidence>
<evidence type="ECO:0000313" key="2">
    <source>
        <dbReference type="EMBL" id="TGE20592.1"/>
    </source>
</evidence>
<dbReference type="RefSeq" id="WP_135465392.1">
    <property type="nucleotide sequence ID" value="NZ_SRLC01000003.1"/>
</dbReference>
<comment type="caution">
    <text evidence="2">The sequence shown here is derived from an EMBL/GenBank/DDBJ whole genome shotgun (WGS) entry which is preliminary data.</text>
</comment>
<feature type="transmembrane region" description="Helical" evidence="1">
    <location>
        <begin position="308"/>
        <end position="328"/>
    </location>
</feature>
<keyword evidence="1" id="KW-0812">Transmembrane</keyword>
<keyword evidence="1" id="KW-0472">Membrane</keyword>